<dbReference type="EMBL" id="CABIJS010000060">
    <property type="protein sequence ID" value="VUZ41490.1"/>
    <property type="molecule type" value="Genomic_DNA"/>
</dbReference>
<name>A0A564XUV6_HYMDI</name>
<dbReference type="EMBL" id="CABIJS010000060">
    <property type="protein sequence ID" value="VUZ41495.1"/>
    <property type="molecule type" value="Genomic_DNA"/>
</dbReference>
<evidence type="ECO:0000313" key="1">
    <source>
        <dbReference type="EMBL" id="VUZ38529.1"/>
    </source>
</evidence>
<organism evidence="1 4">
    <name type="scientific">Hymenolepis diminuta</name>
    <name type="common">Rat tapeworm</name>
    <dbReference type="NCBI Taxonomy" id="6216"/>
    <lineage>
        <taxon>Eukaryota</taxon>
        <taxon>Metazoa</taxon>
        <taxon>Spiralia</taxon>
        <taxon>Lophotrochozoa</taxon>
        <taxon>Platyhelminthes</taxon>
        <taxon>Cestoda</taxon>
        <taxon>Eucestoda</taxon>
        <taxon>Cyclophyllidea</taxon>
        <taxon>Hymenolepididae</taxon>
        <taxon>Hymenolepis</taxon>
    </lineage>
</organism>
<dbReference type="AlphaFoldDB" id="A0A564XUV6"/>
<sequence length="67" mass="7627">MCEIVNLVVTSGSPWINTVCLQVAHPHRSEKLSVPRMLVAKIPQTWLYWEPVLSTLSLHFPTNVPFN</sequence>
<keyword evidence="4" id="KW-1185">Reference proteome</keyword>
<evidence type="ECO:0000313" key="2">
    <source>
        <dbReference type="EMBL" id="VUZ41490.1"/>
    </source>
</evidence>
<protein>
    <submittedName>
        <fullName evidence="1">Uncharacterized protein</fullName>
    </submittedName>
</protein>
<evidence type="ECO:0000313" key="4">
    <source>
        <dbReference type="Proteomes" id="UP000321570"/>
    </source>
</evidence>
<reference evidence="1 4" key="1">
    <citation type="submission" date="2019-07" db="EMBL/GenBank/DDBJ databases">
        <authorList>
            <person name="Jastrzebski P J."/>
            <person name="Paukszto L."/>
            <person name="Jastrzebski P J."/>
        </authorList>
    </citation>
    <scope>NUCLEOTIDE SEQUENCE [LARGE SCALE GENOMIC DNA]</scope>
    <source>
        <strain evidence="1 4">WMS-il1</strain>
    </source>
</reference>
<proteinExistence type="predicted"/>
<dbReference type="Proteomes" id="UP000321570">
    <property type="component" value="Unassembled WGS sequence"/>
</dbReference>
<dbReference type="EMBL" id="CABIJS010000001">
    <property type="protein sequence ID" value="VUZ38529.1"/>
    <property type="molecule type" value="Genomic_DNA"/>
</dbReference>
<evidence type="ECO:0000313" key="3">
    <source>
        <dbReference type="EMBL" id="VUZ41495.1"/>
    </source>
</evidence>
<gene>
    <name evidence="2" type="ORF">WMSIL1_LOCUS2314</name>
    <name evidence="3" type="ORF">WMSIL1_LOCUS2315</name>
    <name evidence="1" type="ORF">WMSIL1_LOCUS26</name>
</gene>
<accession>A0A564XUV6</accession>